<dbReference type="InterPro" id="IPR027417">
    <property type="entry name" value="P-loop_NTPase"/>
</dbReference>
<accession>A0A6M3JYC5</accession>
<dbReference type="EMBL" id="MT142131">
    <property type="protein sequence ID" value="QJA74949.1"/>
    <property type="molecule type" value="Genomic_DNA"/>
</dbReference>
<sequence length="226" mass="26620">MVVISGVGRSGSNLILEVLTGSKFLIPSDPPEDKMVFSRRSMYRNNYLTKCDLVYTSWSDFSFTMNINPHCKIIYPIRDPRDMAISKIYRGWKKADDATSGGCIGDLFNMYGFYRLAISHFGDRLLLVKMENVILDIENEAKRMCRFLEIEYEENMKYPHTRMRHEGKKNRYKSLDRNQISMYKKVDTVYDGFFIENKINIEYVFRTIAPIVSYFGYNIWIGDNYE</sequence>
<dbReference type="SUPFAM" id="SSF52540">
    <property type="entry name" value="P-loop containing nucleoside triphosphate hydrolases"/>
    <property type="match status" value="1"/>
</dbReference>
<dbReference type="AlphaFoldDB" id="A0A6M3JYC5"/>
<protein>
    <submittedName>
        <fullName evidence="3">Putative sulfotransferase domain contining protein</fullName>
    </submittedName>
</protein>
<dbReference type="Gene3D" id="3.40.50.300">
    <property type="entry name" value="P-loop containing nucleotide triphosphate hydrolases"/>
    <property type="match status" value="1"/>
</dbReference>
<organism evidence="3">
    <name type="scientific">viral metagenome</name>
    <dbReference type="NCBI Taxonomy" id="1070528"/>
    <lineage>
        <taxon>unclassified sequences</taxon>
        <taxon>metagenomes</taxon>
        <taxon>organismal metagenomes</taxon>
    </lineage>
</organism>
<feature type="domain" description="Sulfotransferase" evidence="1">
    <location>
        <begin position="67"/>
        <end position="169"/>
    </location>
</feature>
<dbReference type="Pfam" id="PF00685">
    <property type="entry name" value="Sulfotransfer_1"/>
    <property type="match status" value="1"/>
</dbReference>
<keyword evidence="3" id="KW-0808">Transferase</keyword>
<reference evidence="3" key="1">
    <citation type="submission" date="2020-03" db="EMBL/GenBank/DDBJ databases">
        <title>The deep terrestrial virosphere.</title>
        <authorList>
            <person name="Holmfeldt K."/>
            <person name="Nilsson E."/>
            <person name="Simone D."/>
            <person name="Lopez-Fernandez M."/>
            <person name="Wu X."/>
            <person name="de Brujin I."/>
            <person name="Lundin D."/>
            <person name="Andersson A."/>
            <person name="Bertilsson S."/>
            <person name="Dopson M."/>
        </authorList>
    </citation>
    <scope>NUCLEOTIDE SEQUENCE</scope>
    <source>
        <strain evidence="3">MM415A01889</strain>
        <strain evidence="2">MM415B01546</strain>
    </source>
</reference>
<dbReference type="GO" id="GO:0008146">
    <property type="term" value="F:sulfotransferase activity"/>
    <property type="evidence" value="ECO:0007669"/>
    <property type="project" value="InterPro"/>
</dbReference>
<proteinExistence type="predicted"/>
<dbReference type="InterPro" id="IPR000863">
    <property type="entry name" value="Sulfotransferase_dom"/>
</dbReference>
<dbReference type="EMBL" id="MT141294">
    <property type="protein sequence ID" value="QJA57833.1"/>
    <property type="molecule type" value="Genomic_DNA"/>
</dbReference>
<evidence type="ECO:0000259" key="1">
    <source>
        <dbReference type="Pfam" id="PF00685"/>
    </source>
</evidence>
<evidence type="ECO:0000313" key="3">
    <source>
        <dbReference type="EMBL" id="QJA74949.1"/>
    </source>
</evidence>
<gene>
    <name evidence="3" type="ORF">MM415A01889_0004</name>
    <name evidence="2" type="ORF">MM415B01546_0002</name>
</gene>
<evidence type="ECO:0000313" key="2">
    <source>
        <dbReference type="EMBL" id="QJA57833.1"/>
    </source>
</evidence>
<name>A0A6M3JYC5_9ZZZZ</name>